<dbReference type="Pfam" id="PF10509">
    <property type="entry name" value="GalKase_gal_bdg"/>
    <property type="match status" value="1"/>
</dbReference>
<dbReference type="GeneID" id="19011867"/>
<dbReference type="RefSeq" id="XP_007509192.1">
    <property type="nucleotide sequence ID" value="XM_007509130.1"/>
</dbReference>
<name>K8ENV7_9CHLO</name>
<dbReference type="InterPro" id="IPR006204">
    <property type="entry name" value="GHMP_kinase_N_dom"/>
</dbReference>
<dbReference type="PIRSF" id="PIRSF000530">
    <property type="entry name" value="Galactokinase"/>
    <property type="match status" value="1"/>
</dbReference>
<dbReference type="STRING" id="41875.K8ENV7"/>
<dbReference type="InterPro" id="IPR013750">
    <property type="entry name" value="GHMP_kinase_C_dom"/>
</dbReference>
<dbReference type="SUPFAM" id="SSF55060">
    <property type="entry name" value="GHMP Kinase, C-terminal domain"/>
    <property type="match status" value="1"/>
</dbReference>
<dbReference type="GO" id="GO:0005829">
    <property type="term" value="C:cytosol"/>
    <property type="evidence" value="ECO:0007669"/>
    <property type="project" value="TreeGrafter"/>
</dbReference>
<dbReference type="PRINTS" id="PR00959">
    <property type="entry name" value="MEVGALKINASE"/>
</dbReference>
<evidence type="ECO:0000313" key="7">
    <source>
        <dbReference type="Proteomes" id="UP000198341"/>
    </source>
</evidence>
<dbReference type="InterPro" id="IPR036554">
    <property type="entry name" value="GHMP_kinase_C_sf"/>
</dbReference>
<evidence type="ECO:0000259" key="4">
    <source>
        <dbReference type="Pfam" id="PF08544"/>
    </source>
</evidence>
<dbReference type="PANTHER" id="PTHR10457">
    <property type="entry name" value="MEVALONATE KINASE/GALACTOKINASE"/>
    <property type="match status" value="1"/>
</dbReference>
<evidence type="ECO:0000259" key="3">
    <source>
        <dbReference type="Pfam" id="PF00288"/>
    </source>
</evidence>
<dbReference type="PANTHER" id="PTHR10457:SF35">
    <property type="entry name" value="L-ARABINOKINASE"/>
    <property type="match status" value="1"/>
</dbReference>
<sequence>MDTGGISQQFPSNLSAFGFDMKYPIHFASSPGRMDVMGGIADYSGSRVIQMPIESHTSVYIQRKWKTKKVGKGVFAITSISESGQHKKRFVKIPTCTFFVNKPEAALHKYENLNRIFSRMKNWCAYIVGPILICAKENNIQLSTRDNFVIYITSSIPEGKGVSSSAAVEIASSLAFLSLFGHSPSAKKVRKYAPLYSFFAENAIAGVPCGIMDQLACFHGKVKHLTPFTCSLPSVMGKQIGYSKKYLRLWGIDSTVRHFNGGSNYARVRAAAFMGRHIIMKESLLSRTFETLCSMNRVYNSGQVNILHDFIEMNLPEAITGNEFIEIYGIDHGDEITLPISRDSVYYVRASVDLALREDKRARKFEQMLHGDLVQVDGYSLGALMRASHISYSRCSMGSPTTEILIDLLDIPHIFGARISGGGCGGLVICLTNDTKEAEEAVMETVEKFSTLLKMSVGQIRLFKESSDGANISKSFFQFL</sequence>
<feature type="domain" description="GHMP kinase C-terminal" evidence="4">
    <location>
        <begin position="379"/>
        <end position="441"/>
    </location>
</feature>
<evidence type="ECO:0000259" key="5">
    <source>
        <dbReference type="Pfam" id="PF10509"/>
    </source>
</evidence>
<evidence type="ECO:0000256" key="1">
    <source>
        <dbReference type="ARBA" id="ARBA00022741"/>
    </source>
</evidence>
<accession>K8ENV7</accession>
<keyword evidence="1" id="KW-0547">Nucleotide-binding</keyword>
<dbReference type="Pfam" id="PF08544">
    <property type="entry name" value="GHMP_kinases_C"/>
    <property type="match status" value="1"/>
</dbReference>
<dbReference type="Gene3D" id="3.30.230.10">
    <property type="match status" value="1"/>
</dbReference>
<protein>
    <recommendedName>
        <fullName evidence="8">Galactokinase</fullName>
    </recommendedName>
</protein>
<dbReference type="Gene3D" id="3.30.70.890">
    <property type="entry name" value="GHMP kinase, C-terminal domain"/>
    <property type="match status" value="1"/>
</dbReference>
<dbReference type="eggNOG" id="KOG0631">
    <property type="taxonomic scope" value="Eukaryota"/>
</dbReference>
<dbReference type="InterPro" id="IPR020568">
    <property type="entry name" value="Ribosomal_Su5_D2-typ_SF"/>
</dbReference>
<dbReference type="GO" id="GO:0005524">
    <property type="term" value="F:ATP binding"/>
    <property type="evidence" value="ECO:0007669"/>
    <property type="project" value="UniProtKB-KW"/>
</dbReference>
<dbReference type="SUPFAM" id="SSF54211">
    <property type="entry name" value="Ribosomal protein S5 domain 2-like"/>
    <property type="match status" value="1"/>
</dbReference>
<proteinExistence type="predicted"/>
<dbReference type="EMBL" id="FO082265">
    <property type="protein sequence ID" value="CCO19649.1"/>
    <property type="molecule type" value="Genomic_DNA"/>
</dbReference>
<dbReference type="KEGG" id="bpg:Bathy14g02330"/>
<dbReference type="Pfam" id="PF00288">
    <property type="entry name" value="GHMP_kinases_N"/>
    <property type="match status" value="1"/>
</dbReference>
<dbReference type="GO" id="GO:0006012">
    <property type="term" value="P:galactose metabolic process"/>
    <property type="evidence" value="ECO:0007669"/>
    <property type="project" value="TreeGrafter"/>
</dbReference>
<feature type="domain" description="GHMP kinase N-terminal" evidence="3">
    <location>
        <begin position="143"/>
        <end position="221"/>
    </location>
</feature>
<dbReference type="OrthoDB" id="498899at2759"/>
<dbReference type="InterPro" id="IPR014721">
    <property type="entry name" value="Ribsml_uS5_D2-typ_fold_subgr"/>
</dbReference>
<evidence type="ECO:0008006" key="8">
    <source>
        <dbReference type="Google" id="ProtNLM"/>
    </source>
</evidence>
<feature type="domain" description="Galactokinase N-terminal" evidence="5">
    <location>
        <begin position="22"/>
        <end position="62"/>
    </location>
</feature>
<dbReference type="InterPro" id="IPR019539">
    <property type="entry name" value="GalKase_N"/>
</dbReference>
<dbReference type="InterPro" id="IPR006206">
    <property type="entry name" value="Mevalonate/galactokinase"/>
</dbReference>
<keyword evidence="7" id="KW-1185">Reference proteome</keyword>
<evidence type="ECO:0000313" key="6">
    <source>
        <dbReference type="EMBL" id="CCO19649.1"/>
    </source>
</evidence>
<dbReference type="GO" id="GO:0004335">
    <property type="term" value="F:galactokinase activity"/>
    <property type="evidence" value="ECO:0007669"/>
    <property type="project" value="TreeGrafter"/>
</dbReference>
<evidence type="ECO:0000256" key="2">
    <source>
        <dbReference type="ARBA" id="ARBA00022840"/>
    </source>
</evidence>
<gene>
    <name evidence="6" type="ordered locus">Bathy14g02330</name>
</gene>
<dbReference type="Proteomes" id="UP000198341">
    <property type="component" value="Chromosome 14"/>
</dbReference>
<dbReference type="AlphaFoldDB" id="K8ENV7"/>
<organism evidence="6 7">
    <name type="scientific">Bathycoccus prasinos</name>
    <dbReference type="NCBI Taxonomy" id="41875"/>
    <lineage>
        <taxon>Eukaryota</taxon>
        <taxon>Viridiplantae</taxon>
        <taxon>Chlorophyta</taxon>
        <taxon>Mamiellophyceae</taxon>
        <taxon>Mamiellales</taxon>
        <taxon>Bathycoccaceae</taxon>
        <taxon>Bathycoccus</taxon>
    </lineage>
</organism>
<reference evidence="6 7" key="1">
    <citation type="submission" date="2011-10" db="EMBL/GenBank/DDBJ databases">
        <authorList>
            <person name="Genoscope - CEA"/>
        </authorList>
    </citation>
    <scope>NUCLEOTIDE SEQUENCE [LARGE SCALE GENOMIC DNA]</scope>
    <source>
        <strain evidence="6 7">RCC 1105</strain>
    </source>
</reference>
<keyword evidence="2" id="KW-0067">ATP-binding</keyword>